<name>A0A5B3GJ23_9BACT</name>
<reference evidence="1 2" key="1">
    <citation type="journal article" date="2019" name="Nat. Med.">
        <title>A library of human gut bacterial isolates paired with longitudinal multiomics data enables mechanistic microbiome research.</title>
        <authorList>
            <person name="Poyet M."/>
            <person name="Groussin M."/>
            <person name="Gibbons S.M."/>
            <person name="Avila-Pacheco J."/>
            <person name="Jiang X."/>
            <person name="Kearney S.M."/>
            <person name="Perrotta A.R."/>
            <person name="Berdy B."/>
            <person name="Zhao S."/>
            <person name="Lieberman T.D."/>
            <person name="Swanson P.K."/>
            <person name="Smith M."/>
            <person name="Roesemann S."/>
            <person name="Alexander J.E."/>
            <person name="Rich S.A."/>
            <person name="Livny J."/>
            <person name="Vlamakis H."/>
            <person name="Clish C."/>
            <person name="Bullock K."/>
            <person name="Deik A."/>
            <person name="Scott J."/>
            <person name="Pierce K.A."/>
            <person name="Xavier R.J."/>
            <person name="Alm E.J."/>
        </authorList>
    </citation>
    <scope>NUCLEOTIDE SEQUENCE [LARGE SCALE GENOMIC DNA]</scope>
    <source>
        <strain evidence="1 2">BIOML-A1</strain>
    </source>
</reference>
<dbReference type="GO" id="GO:0016740">
    <property type="term" value="F:transferase activity"/>
    <property type="evidence" value="ECO:0007669"/>
    <property type="project" value="UniProtKB-KW"/>
</dbReference>
<organism evidence="1 2">
    <name type="scientific">Alistipes shahii</name>
    <dbReference type="NCBI Taxonomy" id="328814"/>
    <lineage>
        <taxon>Bacteria</taxon>
        <taxon>Pseudomonadati</taxon>
        <taxon>Bacteroidota</taxon>
        <taxon>Bacteroidia</taxon>
        <taxon>Bacteroidales</taxon>
        <taxon>Rikenellaceae</taxon>
        <taxon>Alistipes</taxon>
    </lineage>
</organism>
<evidence type="ECO:0000313" key="2">
    <source>
        <dbReference type="Proteomes" id="UP000322658"/>
    </source>
</evidence>
<protein>
    <submittedName>
        <fullName evidence="1">Nucleotidyl transferase AbiEii/AbiGii toxin family protein</fullName>
    </submittedName>
</protein>
<accession>A0A5B3GJ23</accession>
<sequence>MMNFTKLTKEEQLTILANVAEDKGIVDNAVEKDYWVSMVLRAIFSLPYAAAFVFKGGTSLSKGWGLIERFSEDIDLAIDPQYLGFTNIETKSQRTKLRKDSKKFIDGSFALDVETRLKEFGLSESCKVIVPETSVSDLDPVVLFVEYNSVLQTKMQYIPERVKVEISCRSLMEPSEDVKMRSMIEEAYPGEEFSLPIFTVPTVVPGRTFLEKVFLLHEEFNRPNGCTHIERITRHMYDIVKMMDKPFAMEAMQDVQLYEDIVTHRKKFTAWSGLDYTSHLPHTISFLPPKSIEDVLRDDYKQMQIGFIYANAPSFDEIMERLSELQSRFRTLVWKNNR</sequence>
<dbReference type="Pfam" id="PF08843">
    <property type="entry name" value="AbiEii"/>
    <property type="match status" value="1"/>
</dbReference>
<dbReference type="Proteomes" id="UP000322658">
    <property type="component" value="Unassembled WGS sequence"/>
</dbReference>
<dbReference type="InterPro" id="IPR014942">
    <property type="entry name" value="AbiEii"/>
</dbReference>
<evidence type="ECO:0000313" key="1">
    <source>
        <dbReference type="EMBL" id="KAA2373292.1"/>
    </source>
</evidence>
<dbReference type="EMBL" id="VVXJ01000035">
    <property type="protein sequence ID" value="KAA2373292.1"/>
    <property type="molecule type" value="Genomic_DNA"/>
</dbReference>
<dbReference type="Gene3D" id="3.10.450.620">
    <property type="entry name" value="JHP933, nucleotidyltransferase-like core domain"/>
    <property type="match status" value="1"/>
</dbReference>
<gene>
    <name evidence="1" type="ORF">F2Y07_12735</name>
</gene>
<comment type="caution">
    <text evidence="1">The sequence shown here is derived from an EMBL/GenBank/DDBJ whole genome shotgun (WGS) entry which is preliminary data.</text>
</comment>
<proteinExistence type="predicted"/>
<keyword evidence="1" id="KW-0808">Transferase</keyword>
<dbReference type="AlphaFoldDB" id="A0A5B3GJ23"/>